<accession>A0ABM8QRQ1</accession>
<feature type="transmembrane region" description="Helical" evidence="2">
    <location>
        <begin position="954"/>
        <end position="971"/>
    </location>
</feature>
<feature type="transmembrane region" description="Helical" evidence="2">
    <location>
        <begin position="904"/>
        <end position="925"/>
    </location>
</feature>
<keyword evidence="2" id="KW-0812">Transmembrane</keyword>
<evidence type="ECO:0000256" key="2">
    <source>
        <dbReference type="SAM" id="Phobius"/>
    </source>
</evidence>
<protein>
    <submittedName>
        <fullName evidence="3">Uncharacterized protein</fullName>
    </submittedName>
</protein>
<dbReference type="RefSeq" id="WP_213041013.1">
    <property type="nucleotide sequence ID" value="NZ_CAJNBJ010000001.1"/>
</dbReference>
<evidence type="ECO:0000256" key="1">
    <source>
        <dbReference type="SAM" id="MobiDB-lite"/>
    </source>
</evidence>
<comment type="caution">
    <text evidence="3">The sequence shown here is derived from an EMBL/GenBank/DDBJ whole genome shotgun (WGS) entry which is preliminary data.</text>
</comment>
<feature type="transmembrane region" description="Helical" evidence="2">
    <location>
        <begin position="721"/>
        <end position="741"/>
    </location>
</feature>
<evidence type="ECO:0000313" key="3">
    <source>
        <dbReference type="EMBL" id="CAE6711568.1"/>
    </source>
</evidence>
<proteinExistence type="predicted"/>
<feature type="compositionally biased region" description="Basic and acidic residues" evidence="1">
    <location>
        <begin position="469"/>
        <end position="503"/>
    </location>
</feature>
<gene>
    <name evidence="3" type="ORF">NSPZN2_11242</name>
</gene>
<keyword evidence="2" id="KW-0472">Membrane</keyword>
<dbReference type="EMBL" id="CAJNBJ010000001">
    <property type="protein sequence ID" value="CAE6711568.1"/>
    <property type="molecule type" value="Genomic_DNA"/>
</dbReference>
<feature type="region of interest" description="Disordered" evidence="1">
    <location>
        <begin position="467"/>
        <end position="503"/>
    </location>
</feature>
<feature type="transmembrane region" description="Helical" evidence="2">
    <location>
        <begin position="855"/>
        <end position="876"/>
    </location>
</feature>
<feature type="transmembrane region" description="Helical" evidence="2">
    <location>
        <begin position="977"/>
        <end position="1001"/>
    </location>
</feature>
<keyword evidence="2" id="KW-1133">Transmembrane helix</keyword>
<name>A0ABM8QRQ1_9BACT</name>
<feature type="region of interest" description="Disordered" evidence="1">
    <location>
        <begin position="408"/>
        <end position="432"/>
    </location>
</feature>
<evidence type="ECO:0000313" key="4">
    <source>
        <dbReference type="Proteomes" id="UP000675880"/>
    </source>
</evidence>
<dbReference type="Proteomes" id="UP000675880">
    <property type="component" value="Unassembled WGS sequence"/>
</dbReference>
<feature type="transmembrane region" description="Helical" evidence="2">
    <location>
        <begin position="761"/>
        <end position="782"/>
    </location>
</feature>
<keyword evidence="4" id="KW-1185">Reference proteome</keyword>
<sequence>MAFKGDDSTLSLATTVTLAIAVAAMVLTKNPLQSSRPPGTGTGLQQVTGELSIRARLWEDPFGAVERDIHAQKSIALQVVTDGKQFGQVTAMVSQRSQISGDGGLRGLQDKIKRVGVEQVLALVVMTGGGTSVEAVEERIRDRYAIGAALEAGCFAPDKSESLSYFTWSYVNPLQGPSKEKNPLSQYTPYEWYERSGIGTCRETGASQDGLPLRHVLVLWVNAPESDEKILARIHALISIIYAPGSQDPKRFFRVKLVGPRTSSEFRRILKEIKQHPSPQRTGLGKPGYKYIWPTKNGSLPLYSPWATAPPGLLAYGLEYENGGKACGSYDECKRVFKHLLTTAGIDSTYLVTSDEVLFESLMKELHRRQVTIKQDRIVLIGEWDSFYARALPLTFLGAAHQHFENSHKHECQSGGASVRSGEPSPSGQSCISVDEGMRQVFAGESSLRGLNIMQYSYLSGLDGEASDDQAKRAKSKEDNKEKEKDKAEGKGRFRDIDSYERPEGPSQLDYVRRLVARIKAECQDSSQNENQPNGKVKAIGILGRDPYDALLILQAVREQFPNALFFATDLDARYFHEDEQKWTRNLIVVSQFGLQLEPSLQQSIPPFRSSLQTSAFFAALQAIGQVAPQPPDSTIPPRLFEIGRHGAVDLSTDVPRSGEKSVHPVRSDVAGDNKSLKLPPRIGLLWIVGLLLSFLVLWGYGRLWNWLTAWSEPDSTKRPFLWILRRVWVFIPVILALWFWCRIAHFPYAEEEPFSWSDGVSIWPTEALRLFAICLCLFFLIKACADSGRNIDELTQSFFPDVACRPRTSGWRNALKGFGSDLDWMFHGSKQAHPGDGSALWVRYCRAHRCLPRIGRVVLGLVAYLFLVVPLWLFMNDGEFRLPVPCRGVFTCKVDFAATMGSVWLLLILNLAVLDAVILCTRWVQEMPAATKMSEMQQIRLIVERTKIVNRRILYPFLALFLLIAARSHYFDNWDFPPVLILVLAVNTLVALASVSMLYLAAVQAKRRILAPLQQRLDHLTQAARDAGSVKDRDASAEALRQIITDIDGVQQGAFVPFYQQPVVQATLVAALAFLQYWYLGQ</sequence>
<organism evidence="3 4">
    <name type="scientific">Nitrospira defluvii</name>
    <dbReference type="NCBI Taxonomy" id="330214"/>
    <lineage>
        <taxon>Bacteria</taxon>
        <taxon>Pseudomonadati</taxon>
        <taxon>Nitrospirota</taxon>
        <taxon>Nitrospiria</taxon>
        <taxon>Nitrospirales</taxon>
        <taxon>Nitrospiraceae</taxon>
        <taxon>Nitrospira</taxon>
    </lineage>
</organism>
<reference evidence="3 4" key="1">
    <citation type="submission" date="2021-02" db="EMBL/GenBank/DDBJ databases">
        <authorList>
            <person name="Han P."/>
        </authorList>
    </citation>
    <scope>NUCLEOTIDE SEQUENCE [LARGE SCALE GENOMIC DNA]</scope>
    <source>
        <strain evidence="3">Candidatus Nitrospira sp. ZN2</strain>
    </source>
</reference>
<feature type="transmembrane region" description="Helical" evidence="2">
    <location>
        <begin position="683"/>
        <end position="701"/>
    </location>
</feature>